<dbReference type="PROSITE" id="PS00022">
    <property type="entry name" value="EGF_1"/>
    <property type="match status" value="1"/>
</dbReference>
<dbReference type="InterPro" id="IPR000742">
    <property type="entry name" value="EGF"/>
</dbReference>
<comment type="caution">
    <text evidence="5">The sequence shown here is derived from an EMBL/GenBank/DDBJ whole genome shotgun (WGS) entry which is preliminary data.</text>
</comment>
<evidence type="ECO:0000313" key="5">
    <source>
        <dbReference type="EMBL" id="ORX57898.1"/>
    </source>
</evidence>
<feature type="transmembrane region" description="Helical" evidence="1">
    <location>
        <begin position="1112"/>
        <end position="1130"/>
    </location>
</feature>
<feature type="transmembrane region" description="Helical" evidence="1">
    <location>
        <begin position="1176"/>
        <end position="1198"/>
    </location>
</feature>
<gene>
    <name evidence="5" type="ORF">BCR36DRAFT_402256</name>
</gene>
<keyword evidence="1" id="KW-0812">Transmembrane</keyword>
<evidence type="ECO:0000256" key="1">
    <source>
        <dbReference type="SAM" id="Phobius"/>
    </source>
</evidence>
<reference evidence="5 6" key="2">
    <citation type="submission" date="2016-08" db="EMBL/GenBank/DDBJ databases">
        <title>Pervasive Adenine N6-methylation of Active Genes in Fungi.</title>
        <authorList>
            <consortium name="DOE Joint Genome Institute"/>
            <person name="Mondo S.J."/>
            <person name="Dannebaum R.O."/>
            <person name="Kuo R.C."/>
            <person name="Labutti K."/>
            <person name="Haridas S."/>
            <person name="Kuo A."/>
            <person name="Salamov A."/>
            <person name="Ahrendt S.R."/>
            <person name="Lipzen A."/>
            <person name="Sullivan W."/>
            <person name="Andreopoulos W.B."/>
            <person name="Clum A."/>
            <person name="Lindquist E."/>
            <person name="Daum C."/>
            <person name="Ramamoorthy G.K."/>
            <person name="Gryganskyi A."/>
            <person name="Culley D."/>
            <person name="Magnuson J.K."/>
            <person name="James T.Y."/>
            <person name="O'Malley M.A."/>
            <person name="Stajich J.E."/>
            <person name="Spatafora J.W."/>
            <person name="Visel A."/>
            <person name="Grigoriev I.V."/>
        </authorList>
    </citation>
    <scope>NUCLEOTIDE SEQUENCE [LARGE SCALE GENOMIC DNA]</scope>
    <source>
        <strain evidence="6">finn</strain>
    </source>
</reference>
<evidence type="ECO:0000259" key="3">
    <source>
        <dbReference type="PROSITE" id="PS00022"/>
    </source>
</evidence>
<protein>
    <recommendedName>
        <fullName evidence="3 4">EGF-like domain-containing protein</fullName>
    </recommendedName>
</protein>
<dbReference type="PROSITE" id="PS01186">
    <property type="entry name" value="EGF_2"/>
    <property type="match status" value="1"/>
</dbReference>
<keyword evidence="6" id="KW-1185">Reference proteome</keyword>
<organism evidence="5 6">
    <name type="scientific">Piromyces finnis</name>
    <dbReference type="NCBI Taxonomy" id="1754191"/>
    <lineage>
        <taxon>Eukaryota</taxon>
        <taxon>Fungi</taxon>
        <taxon>Fungi incertae sedis</taxon>
        <taxon>Chytridiomycota</taxon>
        <taxon>Chytridiomycota incertae sedis</taxon>
        <taxon>Neocallimastigomycetes</taxon>
        <taxon>Neocallimastigales</taxon>
        <taxon>Neocallimastigaceae</taxon>
        <taxon>Piromyces</taxon>
    </lineage>
</organism>
<feature type="transmembrane region" description="Helical" evidence="1">
    <location>
        <begin position="1063"/>
        <end position="1080"/>
    </location>
</feature>
<sequence length="1281" mass="148527">MDFFYHFFLIILLVINFIPVQSKDIIIHNNDETFLNLQEVINNQDDKNITLRFVDNYYNMTLLPYSIAVTVSNNINFVGNENKTIFDYNNNYKGVFCFTFVKSSNLFTVKLENIIFENFSTNFIEYTGVQTFFIKSYIYDFQMIYHNCVFRNNKYSLFHFDIFYENKGDKNVSQVSIEDCDFYNNSYKMFSITHNSSQYRLITDNYLDFIINFYNCKFINSYFSGIVVNEFSNDVIFYKTNYNPSELYITDSIFENIHIKNNLPMIKNFTSLFKGEFINYNIINSIFQNTIFTNSIPAIIDSKNAIIYISDSKFKDLSLSMGLFGEEGHYSFNNIELSNIKTNSKALLHFIYSDITIHTMKVENIVCVGDRSDTSFILLDSGENNMKISMKDIKIKNSSSNGPFIKIKGNSSKIHFENFNLVNVTSYGSVIDIISKKSEITMSKINLDHNINNDKLNCGIIHFCNAIDISISNSAFNNNRSKSNGGAMCFNDLSSMNMNLTSNLFENNEGINGGALYFINHKNERFSDYNDADLWKINIENNTFIGNNAENFGGALYSEFNKLYLATTKNNNIINNSAGIMGGGLYSPNLIQKNLFGLENNYIRDNLVNLHPNDYSSKPSYITLNTTLEKDIEIASGGHLSLLFTLFDEFDNIVYDISNYYQSISIKIKLIENTLPSMGKMMEKGIKIDKYSHHYLLSNICSFNNGQCILNNMRIYSNPKNYIMQFTVDNYYDNIQFKRNDIPLRITGCNDNQIQMYDRNNILHCIDPLCDDSCPVSTTAICVPSIDNKYNYSYLNHCQCLLGYEGPHCENKKFIDFNNLNNKIATINLAELMIVILSMVYIIYNKDKRVIKDLGVLKILIFHVGMIMIFISNFFSTYMNFTGCSFHFLFKFLGIGLVVITYYSFIFLAIGLGVLSHNDEKFKAIMNEFLSLNNSYGTGGRYQSIDSLKNSTVDLRDFDLKLNQEVHLVNPIKECKSIEEINKDIELKLMKFSSSTTLEKIKPAKNSTLTRNGVLTSKLKQCYRKMASEESIFFRDTHEKFNLNNSSVLELIIKSTHSFIKELFIFNIIYTVILVFLIIFQKVNNTDKGSKRFVQNLNGDWIYRCSLDHPNLVLNFIYFTLMVILLIQGRKLYKYECIFKPVLYLSIASYIMIFCPLLSNFSYFFVKQSKVVVDSIINSICYFICFIIFIHKIVYYILINDENNAKKYFVYDKKERRNSSSSVMLLYESREDNRQSDLIIQNYIELYRCCSKIFEFNQGKIRYIGSTSSLNISSEYLRTID</sequence>
<keyword evidence="2" id="KW-0732">Signal</keyword>
<dbReference type="PANTHER" id="PTHR11319:SF35">
    <property type="entry name" value="OUTER MEMBRANE PROTEIN PMPC-RELATED"/>
    <property type="match status" value="1"/>
</dbReference>
<feature type="transmembrane region" description="Helical" evidence="1">
    <location>
        <begin position="888"/>
        <end position="915"/>
    </location>
</feature>
<evidence type="ECO:0000256" key="2">
    <source>
        <dbReference type="SAM" id="SignalP"/>
    </source>
</evidence>
<reference evidence="5 6" key="1">
    <citation type="submission" date="2016-08" db="EMBL/GenBank/DDBJ databases">
        <title>Genomes of anaerobic fungi encode conserved fungal cellulosomes for biomass hydrolysis.</title>
        <authorList>
            <consortium name="DOE Joint Genome Institute"/>
            <person name="Haitjema C.H."/>
            <person name="Gilmore S.P."/>
            <person name="Henske J.K."/>
            <person name="Solomon K.V."/>
            <person name="De Groot R."/>
            <person name="Kuo A."/>
            <person name="Mondo S.J."/>
            <person name="Salamov A.A."/>
            <person name="Labutti K."/>
            <person name="Zhao Z."/>
            <person name="Chiniquy J."/>
            <person name="Barry K."/>
            <person name="Brewer H.M."/>
            <person name="Purvine S.O."/>
            <person name="Wright A.T."/>
            <person name="Boxma B."/>
            <person name="Van Alen T."/>
            <person name="Hackstein J.H."/>
            <person name="Baker S.E."/>
            <person name="Grigoriev I.V."/>
            <person name="O'Malley M.A."/>
        </authorList>
    </citation>
    <scope>NUCLEOTIDE SEQUENCE [LARGE SCALE GENOMIC DNA]</scope>
    <source>
        <strain evidence="6">finn</strain>
    </source>
</reference>
<proteinExistence type="predicted"/>
<evidence type="ECO:0000259" key="4">
    <source>
        <dbReference type="PROSITE" id="PS01186"/>
    </source>
</evidence>
<keyword evidence="1" id="KW-0472">Membrane</keyword>
<feature type="signal peptide" evidence="2">
    <location>
        <begin position="1"/>
        <end position="22"/>
    </location>
</feature>
<evidence type="ECO:0000313" key="6">
    <source>
        <dbReference type="Proteomes" id="UP000193719"/>
    </source>
</evidence>
<dbReference type="EMBL" id="MCFH01000005">
    <property type="protein sequence ID" value="ORX57898.1"/>
    <property type="molecule type" value="Genomic_DNA"/>
</dbReference>
<keyword evidence="1" id="KW-1133">Transmembrane helix</keyword>
<name>A0A1Y1VKJ3_9FUNG</name>
<dbReference type="OrthoDB" id="2157280at2759"/>
<dbReference type="PANTHER" id="PTHR11319">
    <property type="entry name" value="G PROTEIN-COUPLED RECEPTOR-RELATED"/>
    <property type="match status" value="1"/>
</dbReference>
<feature type="transmembrane region" description="Helical" evidence="1">
    <location>
        <begin position="856"/>
        <end position="876"/>
    </location>
</feature>
<dbReference type="Proteomes" id="UP000193719">
    <property type="component" value="Unassembled WGS sequence"/>
</dbReference>
<accession>A0A1Y1VKJ3</accession>
<feature type="domain" description="EGF-like" evidence="3 4">
    <location>
        <begin position="798"/>
        <end position="809"/>
    </location>
</feature>
<feature type="chain" id="PRO_5012123982" description="EGF-like domain-containing protein" evidence="2">
    <location>
        <begin position="23"/>
        <end position="1281"/>
    </location>
</feature>
<feature type="transmembrane region" description="Helical" evidence="1">
    <location>
        <begin position="1142"/>
        <end position="1164"/>
    </location>
</feature>
<feature type="transmembrane region" description="Helical" evidence="1">
    <location>
        <begin position="824"/>
        <end position="844"/>
    </location>
</feature>